<dbReference type="InterPro" id="IPR021151">
    <property type="entry name" value="GINS_A"/>
</dbReference>
<dbReference type="GO" id="GO:0000228">
    <property type="term" value="C:nuclear chromosome"/>
    <property type="evidence" value="ECO:0007669"/>
    <property type="project" value="UniProtKB-ARBA"/>
</dbReference>
<evidence type="ECO:0000313" key="9">
    <source>
        <dbReference type="Proteomes" id="UP000000539"/>
    </source>
</evidence>
<sequence>MPPDSPGVDGHRKTGENLGPGIHQDTFTPMPSLCYVEFTKLLLNYTSNNIPKAVKIQMLVKDTWDTRMAKLRLSADSFIWKQEAHAKLDNLMLMEINTIGIFLTRALDHMYKLWTNLQPDRSVKFQDF</sequence>
<dbReference type="PANTHER" id="PTHR12772:SF0">
    <property type="entry name" value="DNA REPLICATION COMPLEX GINS PROTEIN PSF2"/>
    <property type="match status" value="1"/>
</dbReference>
<keyword evidence="4" id="KW-0539">Nucleus</keyword>
<dbReference type="GeneTree" id="ENSGT00390000007838"/>
<dbReference type="Pfam" id="PF05916">
    <property type="entry name" value="Sld5"/>
    <property type="match status" value="1"/>
</dbReference>
<proteinExistence type="inferred from homology"/>
<comment type="subcellular location">
    <subcellularLocation>
        <location evidence="1">Nucleus</location>
    </subcellularLocation>
</comment>
<reference evidence="8" key="3">
    <citation type="submission" date="2025-09" db="UniProtKB">
        <authorList>
            <consortium name="Ensembl"/>
        </authorList>
    </citation>
    <scope>IDENTIFICATION</scope>
    <source>
        <strain evidence="8">broiler</strain>
    </source>
</reference>
<dbReference type="AlphaFoldDB" id="A0A8V0YHG7"/>
<reference evidence="8" key="1">
    <citation type="submission" date="2020-11" db="EMBL/GenBank/DDBJ databases">
        <title>Gallus gallus (Chicken) genome, bGalGal1, GRCg7b, maternal haplotype autosomes + Z &amp; W.</title>
        <authorList>
            <person name="Warren W."/>
            <person name="Formenti G."/>
            <person name="Fedrigo O."/>
            <person name="Haase B."/>
            <person name="Mountcastle J."/>
            <person name="Balacco J."/>
            <person name="Tracey A."/>
            <person name="Schneider V."/>
            <person name="Okimoto R."/>
            <person name="Cheng H."/>
            <person name="Hawken R."/>
            <person name="Howe K."/>
            <person name="Jarvis E.D."/>
        </authorList>
    </citation>
    <scope>NUCLEOTIDE SEQUENCE [LARGE SCALE GENOMIC DNA]</scope>
    <source>
        <strain evidence="8">Broiler</strain>
    </source>
</reference>
<evidence type="ECO:0000256" key="3">
    <source>
        <dbReference type="ARBA" id="ARBA00022705"/>
    </source>
</evidence>
<dbReference type="InterPro" id="IPR036224">
    <property type="entry name" value="GINS_bundle-like_dom_sf"/>
</dbReference>
<keyword evidence="9" id="KW-1185">Reference proteome</keyword>
<feature type="region of interest" description="Disordered" evidence="6">
    <location>
        <begin position="1"/>
        <end position="24"/>
    </location>
</feature>
<dbReference type="Ensembl" id="ENSGALT00010030951.1">
    <property type="protein sequence ID" value="ENSGALP00010017983.1"/>
    <property type="gene ID" value="ENSGALG00010012897.1"/>
</dbReference>
<accession>A0A8V0YHG7</accession>
<dbReference type="Gene3D" id="1.20.58.1020">
    <property type="match status" value="1"/>
</dbReference>
<keyword evidence="3" id="KW-0235">DNA replication</keyword>
<reference evidence="8" key="2">
    <citation type="submission" date="2025-08" db="UniProtKB">
        <authorList>
            <consortium name="Ensembl"/>
        </authorList>
    </citation>
    <scope>IDENTIFICATION</scope>
    <source>
        <strain evidence="8">broiler</strain>
    </source>
</reference>
<name>A0A8V0YHG7_CHICK</name>
<evidence type="ECO:0000313" key="8">
    <source>
        <dbReference type="Ensembl" id="ENSGALP00010017983.1"/>
    </source>
</evidence>
<dbReference type="SUPFAM" id="SSF158573">
    <property type="entry name" value="GINS helical bundle-like"/>
    <property type="match status" value="1"/>
</dbReference>
<dbReference type="PANTHER" id="PTHR12772">
    <property type="entry name" value="DNA REPLICATION COMPLEX GINS PROTEIN PSF2"/>
    <property type="match status" value="1"/>
</dbReference>
<dbReference type="FunFam" id="1.20.58.1020:FF:000001">
    <property type="entry name" value="DNA replication complex GINS protein PSF2"/>
    <property type="match status" value="1"/>
</dbReference>
<evidence type="ECO:0000259" key="7">
    <source>
        <dbReference type="Pfam" id="PF05916"/>
    </source>
</evidence>
<evidence type="ECO:0000256" key="1">
    <source>
        <dbReference type="ARBA" id="ARBA00004123"/>
    </source>
</evidence>
<dbReference type="Proteomes" id="UP000000539">
    <property type="component" value="Chromosome W"/>
</dbReference>
<dbReference type="GO" id="GO:0006260">
    <property type="term" value="P:DNA replication"/>
    <property type="evidence" value="ECO:0007669"/>
    <property type="project" value="UniProtKB-KW"/>
</dbReference>
<organism evidence="8 9">
    <name type="scientific">Gallus gallus</name>
    <name type="common">Chicken</name>
    <dbReference type="NCBI Taxonomy" id="9031"/>
    <lineage>
        <taxon>Eukaryota</taxon>
        <taxon>Metazoa</taxon>
        <taxon>Chordata</taxon>
        <taxon>Craniata</taxon>
        <taxon>Vertebrata</taxon>
        <taxon>Euteleostomi</taxon>
        <taxon>Archelosauria</taxon>
        <taxon>Archosauria</taxon>
        <taxon>Dinosauria</taxon>
        <taxon>Saurischia</taxon>
        <taxon>Theropoda</taxon>
        <taxon>Coelurosauria</taxon>
        <taxon>Aves</taxon>
        <taxon>Neognathae</taxon>
        <taxon>Galloanserae</taxon>
        <taxon>Galliformes</taxon>
        <taxon>Phasianidae</taxon>
        <taxon>Phasianinae</taxon>
        <taxon>Gallus</taxon>
    </lineage>
</organism>
<dbReference type="CDD" id="cd11712">
    <property type="entry name" value="GINS_A_psf2"/>
    <property type="match status" value="1"/>
</dbReference>
<evidence type="ECO:0000256" key="4">
    <source>
        <dbReference type="ARBA" id="ARBA00023242"/>
    </source>
</evidence>
<feature type="domain" description="GINS subunit" evidence="7">
    <location>
        <begin position="25"/>
        <end position="110"/>
    </location>
</feature>
<evidence type="ECO:0000256" key="5">
    <source>
        <dbReference type="ARBA" id="ARBA00030871"/>
    </source>
</evidence>
<comment type="similarity">
    <text evidence="2">Belongs to the GINS2/PSF2 family.</text>
</comment>
<evidence type="ECO:0000256" key="6">
    <source>
        <dbReference type="SAM" id="MobiDB-lite"/>
    </source>
</evidence>
<protein>
    <recommendedName>
        <fullName evidence="5">GINS complex subunit 2</fullName>
    </recommendedName>
</protein>
<dbReference type="InterPro" id="IPR007257">
    <property type="entry name" value="GINS_Psf2"/>
</dbReference>
<evidence type="ECO:0000256" key="2">
    <source>
        <dbReference type="ARBA" id="ARBA00010565"/>
    </source>
</evidence>